<comment type="caution">
    <text evidence="2">The sequence shown here is derived from an EMBL/GenBank/DDBJ whole genome shotgun (WGS) entry which is preliminary data.</text>
</comment>
<dbReference type="Proteomes" id="UP000322873">
    <property type="component" value="Unassembled WGS sequence"/>
</dbReference>
<proteinExistence type="predicted"/>
<sequence>MSLSMTKVPSLKGDAGVFGMINWLDVDECFEYEDTDISKQTRKEEILDTILSFCCGCIKDALRKPQGESMEALVNIWDVFMNVAQIIEWTDPFHDRLICLLLWTKEFEVLRRTIQPEEMNIRSSWECHRLVEVVHNSWKALIFAPHDTLSKQCNLASFTATAFAVGAHDWLGITALWYLHQALEISDRITVRLAPITIIWIRTAGAKLLTFSILKKNWENKSSDNGALDVASLQIPGILAQFAGVTYHGFSLERWFFWKERFECLSLDDDEETRIWARDTVGYMTQFDSMLCYGISEKAKMEGDSTLREKDKNKNLKTDGSKANKEGHGDYKIEADNNYDGQLTSTMEMATALENKRLRLLVRQKD</sequence>
<evidence type="ECO:0000313" key="3">
    <source>
        <dbReference type="Proteomes" id="UP000322873"/>
    </source>
</evidence>
<gene>
    <name evidence="2" type="ORF">EYC84_007618</name>
</gene>
<evidence type="ECO:0000313" key="2">
    <source>
        <dbReference type="EMBL" id="KAA8568602.1"/>
    </source>
</evidence>
<dbReference type="InterPro" id="IPR022085">
    <property type="entry name" value="OpdG"/>
</dbReference>
<dbReference type="OrthoDB" id="5403091at2759"/>
<feature type="region of interest" description="Disordered" evidence="1">
    <location>
        <begin position="304"/>
        <end position="334"/>
    </location>
</feature>
<dbReference type="InterPro" id="IPR053204">
    <property type="entry name" value="Oxopyrrolidines_Biosynth-assoc"/>
</dbReference>
<reference evidence="2 3" key="1">
    <citation type="submission" date="2019-06" db="EMBL/GenBank/DDBJ databases">
        <title>Genome Sequence of the Brown Rot Fungal Pathogen Monilinia fructicola.</title>
        <authorList>
            <person name="De Miccolis Angelini R.M."/>
            <person name="Landi L."/>
            <person name="Abate D."/>
            <person name="Pollastro S."/>
            <person name="Romanazzi G."/>
            <person name="Faretra F."/>
        </authorList>
    </citation>
    <scope>NUCLEOTIDE SEQUENCE [LARGE SCALE GENOMIC DNA]</scope>
    <source>
        <strain evidence="2 3">Mfrc123</strain>
    </source>
</reference>
<dbReference type="EMBL" id="VICG01000009">
    <property type="protein sequence ID" value="KAA8568602.1"/>
    <property type="molecule type" value="Genomic_DNA"/>
</dbReference>
<dbReference type="Pfam" id="PF12311">
    <property type="entry name" value="DUF3632"/>
    <property type="match status" value="1"/>
</dbReference>
<dbReference type="AlphaFoldDB" id="A0A5M9JLB6"/>
<dbReference type="VEuPathDB" id="FungiDB:MFRU_012g01450"/>
<name>A0A5M9JLB6_MONFR</name>
<accession>A0A5M9JLB6</accession>
<dbReference type="PANTHER" id="PTHR38797:SF4">
    <property type="entry name" value="NUCLEAR PORE COMPLEX PROTEIN NUP85"/>
    <property type="match status" value="1"/>
</dbReference>
<dbReference type="PANTHER" id="PTHR38797">
    <property type="entry name" value="NUCLEAR PORE COMPLEX PROTEIN NUP85-RELATED"/>
    <property type="match status" value="1"/>
</dbReference>
<organism evidence="2 3">
    <name type="scientific">Monilinia fructicola</name>
    <name type="common">Brown rot fungus</name>
    <name type="synonym">Ciboria fructicola</name>
    <dbReference type="NCBI Taxonomy" id="38448"/>
    <lineage>
        <taxon>Eukaryota</taxon>
        <taxon>Fungi</taxon>
        <taxon>Dikarya</taxon>
        <taxon>Ascomycota</taxon>
        <taxon>Pezizomycotina</taxon>
        <taxon>Leotiomycetes</taxon>
        <taxon>Helotiales</taxon>
        <taxon>Sclerotiniaceae</taxon>
        <taxon>Monilinia</taxon>
    </lineage>
</organism>
<protein>
    <submittedName>
        <fullName evidence="2">Uncharacterized protein</fullName>
    </submittedName>
</protein>
<evidence type="ECO:0000256" key="1">
    <source>
        <dbReference type="SAM" id="MobiDB-lite"/>
    </source>
</evidence>
<keyword evidence="3" id="KW-1185">Reference proteome</keyword>